<dbReference type="Proteomes" id="UP000292052">
    <property type="component" value="Unassembled WGS sequence"/>
</dbReference>
<organism evidence="1 2">
    <name type="scientific">Asbolus verrucosus</name>
    <name type="common">Desert ironclad beetle</name>
    <dbReference type="NCBI Taxonomy" id="1661398"/>
    <lineage>
        <taxon>Eukaryota</taxon>
        <taxon>Metazoa</taxon>
        <taxon>Ecdysozoa</taxon>
        <taxon>Arthropoda</taxon>
        <taxon>Hexapoda</taxon>
        <taxon>Insecta</taxon>
        <taxon>Pterygota</taxon>
        <taxon>Neoptera</taxon>
        <taxon>Endopterygota</taxon>
        <taxon>Coleoptera</taxon>
        <taxon>Polyphaga</taxon>
        <taxon>Cucujiformia</taxon>
        <taxon>Tenebrionidae</taxon>
        <taxon>Pimeliinae</taxon>
        <taxon>Asbolus</taxon>
    </lineage>
</organism>
<evidence type="ECO:0000313" key="1">
    <source>
        <dbReference type="EMBL" id="RZC40460.1"/>
    </source>
</evidence>
<dbReference type="PANTHER" id="PTHR21055">
    <property type="entry name" value="PROTEIN PHOSPHATASE 1 REGULATORY SUBUNIT 36"/>
    <property type="match status" value="1"/>
</dbReference>
<dbReference type="PANTHER" id="PTHR21055:SF3">
    <property type="entry name" value="PROTEIN PHOSPHATASE 1 REGULATORY SUBUNIT 36"/>
    <property type="match status" value="1"/>
</dbReference>
<dbReference type="GO" id="GO:0019902">
    <property type="term" value="F:phosphatase binding"/>
    <property type="evidence" value="ECO:0007669"/>
    <property type="project" value="InterPro"/>
</dbReference>
<keyword evidence="2" id="KW-1185">Reference proteome</keyword>
<gene>
    <name evidence="1" type="ORF">BDFB_008456</name>
</gene>
<comment type="caution">
    <text evidence="1">The sequence shown here is derived from an EMBL/GenBank/DDBJ whole genome shotgun (WGS) entry which is preliminary data.</text>
</comment>
<dbReference type="EMBL" id="QDEB01026015">
    <property type="protein sequence ID" value="RZC40460.1"/>
    <property type="molecule type" value="Genomic_DNA"/>
</dbReference>
<sequence>MAKDNIIPPFSNGYWIWDEYTNSLDFLSRDVKELIQGSTPAGPQPVKKDGLGTIRFKDTIDNLGQAQFRRQFQRRIKPNEPQIVTIQDVKDVAIFTAERHDLTPEFIEFMHMRKMDEFLRALIVYFQFYFQVWDNLLLRREEAKRKLRQPIVMVLENVVRDNLADLRSMVARNYGYILMGLEETFKHYHMSGATSLSDKDRHLYECLLSMAAKIVWIALLRKNFLLIEMELNRLFRTKIFNIMSRIRQTAACCTNAEEDRILLGKAYTPEKKLKHRSPAVQELIFDNHSYKMLAIGHLRVEPVEERIAYLEAAYTAPEEQLFDLKVGVGILGVSKDYFNPILMPKEGMAKRIHIPAWRMPVMTSDG</sequence>
<name>A0A482W5P8_ASBVE</name>
<dbReference type="Pfam" id="PF14895">
    <property type="entry name" value="PPPI_inhib"/>
    <property type="match status" value="1"/>
</dbReference>
<reference evidence="1 2" key="1">
    <citation type="submission" date="2017-03" db="EMBL/GenBank/DDBJ databases">
        <title>Genome of the blue death feigning beetle - Asbolus verrucosus.</title>
        <authorList>
            <person name="Rider S.D."/>
        </authorList>
    </citation>
    <scope>NUCLEOTIDE SEQUENCE [LARGE SCALE GENOMIC DNA]</scope>
    <source>
        <strain evidence="1">Butters</strain>
        <tissue evidence="1">Head and leg muscle</tissue>
    </source>
</reference>
<dbReference type="AlphaFoldDB" id="A0A482W5P8"/>
<protein>
    <submittedName>
        <fullName evidence="1">PPPI inhib domain containing protein</fullName>
    </submittedName>
</protein>
<accession>A0A482W5P8</accession>
<dbReference type="InterPro" id="IPR026142">
    <property type="entry name" value="Pro_pase_1_reg_su_36"/>
</dbReference>
<dbReference type="OrthoDB" id="6724830at2759"/>
<evidence type="ECO:0000313" key="2">
    <source>
        <dbReference type="Proteomes" id="UP000292052"/>
    </source>
</evidence>
<proteinExistence type="predicted"/>